<keyword evidence="3" id="KW-1185">Reference proteome</keyword>
<evidence type="ECO:0000313" key="2">
    <source>
        <dbReference type="EMBL" id="SEV93810.1"/>
    </source>
</evidence>
<dbReference type="OrthoDB" id="7353511at2"/>
<feature type="chain" id="PRO_5011715460" description="Heavy-metal resistance" evidence="1">
    <location>
        <begin position="20"/>
        <end position="193"/>
    </location>
</feature>
<feature type="signal peptide" evidence="1">
    <location>
        <begin position="1"/>
        <end position="19"/>
    </location>
</feature>
<organism evidence="2 3">
    <name type="scientific">Cognatiyoonia koreensis</name>
    <dbReference type="NCBI Taxonomy" id="364200"/>
    <lineage>
        <taxon>Bacteria</taxon>
        <taxon>Pseudomonadati</taxon>
        <taxon>Pseudomonadota</taxon>
        <taxon>Alphaproteobacteria</taxon>
        <taxon>Rhodobacterales</taxon>
        <taxon>Paracoccaceae</taxon>
        <taxon>Cognatiyoonia</taxon>
    </lineage>
</organism>
<evidence type="ECO:0000256" key="1">
    <source>
        <dbReference type="SAM" id="SignalP"/>
    </source>
</evidence>
<dbReference type="Gene3D" id="1.20.120.1490">
    <property type="match status" value="1"/>
</dbReference>
<protein>
    <recommendedName>
        <fullName evidence="4">Heavy-metal resistance</fullName>
    </recommendedName>
</protein>
<dbReference type="STRING" id="364200.SAMN04488515_0314"/>
<reference evidence="2 3" key="1">
    <citation type="submission" date="2016-10" db="EMBL/GenBank/DDBJ databases">
        <authorList>
            <person name="de Groot N.N."/>
        </authorList>
    </citation>
    <scope>NUCLEOTIDE SEQUENCE [LARGE SCALE GENOMIC DNA]</scope>
    <source>
        <strain evidence="2 3">DSM 17925</strain>
    </source>
</reference>
<dbReference type="RefSeq" id="WP_089989434.1">
    <property type="nucleotide sequence ID" value="NZ_FOIZ01000001.1"/>
</dbReference>
<name>A0A1I0MYT5_9RHOB</name>
<keyword evidence="1" id="KW-0732">Signal</keyword>
<dbReference type="Proteomes" id="UP000199167">
    <property type="component" value="Unassembled WGS sequence"/>
</dbReference>
<sequence>MRRYIILALALAAVSHQSAADETQIPYAGLETREIATLSESDIADLEAGRGWGFALAAELNGHPGPAHVLELAEDLDLSADQIARMGLIFQEMQEEAVALGTEFIAAERALNAAFTRGRLNAPELVALVNAAGNARANLRFVHLSSHLQTLDVLTIEQIDRYNILRGYSDDPCANIPEGHNEAMWRRHNGCDR</sequence>
<gene>
    <name evidence="2" type="ORF">SAMN04488515_0314</name>
</gene>
<evidence type="ECO:0000313" key="3">
    <source>
        <dbReference type="Proteomes" id="UP000199167"/>
    </source>
</evidence>
<accession>A0A1I0MYT5</accession>
<evidence type="ECO:0008006" key="4">
    <source>
        <dbReference type="Google" id="ProtNLM"/>
    </source>
</evidence>
<dbReference type="EMBL" id="FOIZ01000001">
    <property type="protein sequence ID" value="SEV93810.1"/>
    <property type="molecule type" value="Genomic_DNA"/>
</dbReference>
<dbReference type="AlphaFoldDB" id="A0A1I0MYT5"/>
<proteinExistence type="predicted"/>